<evidence type="ECO:0000313" key="3">
    <source>
        <dbReference type="Proteomes" id="UP001165580"/>
    </source>
</evidence>
<name>A0ABT2GAJ0_9MICO</name>
<comment type="caution">
    <text evidence="2">The sequence shown here is derived from an EMBL/GenBank/DDBJ whole genome shotgun (WGS) entry which is preliminary data.</text>
</comment>
<organism evidence="2 3">
    <name type="scientific">Herbiconiux gentiana</name>
    <dbReference type="NCBI Taxonomy" id="2970912"/>
    <lineage>
        <taxon>Bacteria</taxon>
        <taxon>Bacillati</taxon>
        <taxon>Actinomycetota</taxon>
        <taxon>Actinomycetes</taxon>
        <taxon>Micrococcales</taxon>
        <taxon>Microbacteriaceae</taxon>
        <taxon>Herbiconiux</taxon>
    </lineage>
</organism>
<dbReference type="Proteomes" id="UP001165580">
    <property type="component" value="Unassembled WGS sequence"/>
</dbReference>
<protein>
    <recommendedName>
        <fullName evidence="4">PIG-L family deacetylase</fullName>
    </recommendedName>
</protein>
<keyword evidence="1" id="KW-0812">Transmembrane</keyword>
<proteinExistence type="predicted"/>
<keyword evidence="1" id="KW-0472">Membrane</keyword>
<sequence length="89" mass="9277">MTRHALSASASPTLLGRLLGWLVTGAATVSAVLGGLALAPSASDPPRGTVVVVVPHPDDEFQAWSLLDGYTVFVVLTRGEQTQYCDPAE</sequence>
<feature type="transmembrane region" description="Helical" evidence="1">
    <location>
        <begin position="18"/>
        <end position="39"/>
    </location>
</feature>
<evidence type="ECO:0008006" key="4">
    <source>
        <dbReference type="Google" id="ProtNLM"/>
    </source>
</evidence>
<keyword evidence="3" id="KW-1185">Reference proteome</keyword>
<dbReference type="RefSeq" id="WP_259484767.1">
    <property type="nucleotide sequence ID" value="NZ_JANTEZ010000001.1"/>
</dbReference>
<evidence type="ECO:0000256" key="1">
    <source>
        <dbReference type="SAM" id="Phobius"/>
    </source>
</evidence>
<accession>A0ABT2GAJ0</accession>
<evidence type="ECO:0000313" key="2">
    <source>
        <dbReference type="EMBL" id="MCS5713218.1"/>
    </source>
</evidence>
<reference evidence="2" key="1">
    <citation type="submission" date="2022-08" db="EMBL/GenBank/DDBJ databases">
        <authorList>
            <person name="Deng Y."/>
            <person name="Han X.-F."/>
            <person name="Zhang Y.-Q."/>
        </authorList>
    </citation>
    <scope>NUCLEOTIDE SEQUENCE</scope>
    <source>
        <strain evidence="2">CPCC 205716</strain>
    </source>
</reference>
<dbReference type="EMBL" id="JANTEZ010000001">
    <property type="protein sequence ID" value="MCS5713218.1"/>
    <property type="molecule type" value="Genomic_DNA"/>
</dbReference>
<keyword evidence="1" id="KW-1133">Transmembrane helix</keyword>
<gene>
    <name evidence="2" type="ORF">NVV95_01490</name>
</gene>